<organism evidence="2">
    <name type="scientific">marine sediment metagenome</name>
    <dbReference type="NCBI Taxonomy" id="412755"/>
    <lineage>
        <taxon>unclassified sequences</taxon>
        <taxon>metagenomes</taxon>
        <taxon>ecological metagenomes</taxon>
    </lineage>
</organism>
<evidence type="ECO:0000256" key="1">
    <source>
        <dbReference type="SAM" id="Phobius"/>
    </source>
</evidence>
<comment type="caution">
    <text evidence="2">The sequence shown here is derived from an EMBL/GenBank/DDBJ whole genome shotgun (WGS) entry which is preliminary data.</text>
</comment>
<proteinExistence type="predicted"/>
<dbReference type="EMBL" id="BARU01016511">
    <property type="protein sequence ID" value="GAH61292.1"/>
    <property type="molecule type" value="Genomic_DNA"/>
</dbReference>
<reference evidence="2" key="1">
    <citation type="journal article" date="2014" name="Front. Microbiol.">
        <title>High frequency of phylogenetically diverse reductive dehalogenase-homologous genes in deep subseafloor sedimentary metagenomes.</title>
        <authorList>
            <person name="Kawai M."/>
            <person name="Futagami T."/>
            <person name="Toyoda A."/>
            <person name="Takaki Y."/>
            <person name="Nishi S."/>
            <person name="Hori S."/>
            <person name="Arai W."/>
            <person name="Tsubouchi T."/>
            <person name="Morono Y."/>
            <person name="Uchiyama I."/>
            <person name="Ito T."/>
            <person name="Fujiyama A."/>
            <person name="Inagaki F."/>
            <person name="Takami H."/>
        </authorList>
    </citation>
    <scope>NUCLEOTIDE SEQUENCE</scope>
    <source>
        <strain evidence="2">Expedition CK06-06</strain>
    </source>
</reference>
<keyword evidence="1" id="KW-0812">Transmembrane</keyword>
<evidence type="ECO:0000313" key="2">
    <source>
        <dbReference type="EMBL" id="GAH61292.1"/>
    </source>
</evidence>
<feature type="transmembrane region" description="Helical" evidence="1">
    <location>
        <begin position="6"/>
        <end position="30"/>
    </location>
</feature>
<protein>
    <submittedName>
        <fullName evidence="2">Uncharacterized protein</fullName>
    </submittedName>
</protein>
<accession>X1GVU3</accession>
<sequence length="39" mass="4697">MIFSAIVNYIISQNIILELIFIMFLNEIYLNIDLLKNRH</sequence>
<name>X1GVU3_9ZZZZ</name>
<keyword evidence="1" id="KW-0472">Membrane</keyword>
<keyword evidence="1" id="KW-1133">Transmembrane helix</keyword>
<gene>
    <name evidence="2" type="ORF">S03H2_27430</name>
</gene>
<dbReference type="AlphaFoldDB" id="X1GVU3"/>